<evidence type="ECO:0000313" key="26">
    <source>
        <dbReference type="Proteomes" id="UP000199603"/>
    </source>
</evidence>
<evidence type="ECO:0000256" key="10">
    <source>
        <dbReference type="ARBA" id="ARBA00022597"/>
    </source>
</evidence>
<dbReference type="SUPFAM" id="SSF47831">
    <property type="entry name" value="Enzyme I of the PEP:sugar phosphotransferase system HPr-binding (sub)domain"/>
    <property type="match status" value="1"/>
</dbReference>
<dbReference type="Pfam" id="PF02896">
    <property type="entry name" value="PEP-utilizers_C"/>
    <property type="match status" value="1"/>
</dbReference>
<feature type="binding site" evidence="19">
    <location>
        <begin position="457"/>
        <end position="458"/>
    </location>
    <ligand>
        <name>phosphoenolpyruvate</name>
        <dbReference type="ChEBI" id="CHEBI:58702"/>
    </ligand>
</feature>
<evidence type="ECO:0000313" key="25">
    <source>
        <dbReference type="EMBL" id="SDD33062.1"/>
    </source>
</evidence>
<dbReference type="PIRSF" id="PIRSF000732">
    <property type="entry name" value="PTS_enzyme_I"/>
    <property type="match status" value="1"/>
</dbReference>
<dbReference type="SUPFAM" id="SSF52009">
    <property type="entry name" value="Phosphohistidine domain"/>
    <property type="match status" value="1"/>
</dbReference>
<feature type="domain" description="Phosphotransferase system enzyme I N-terminal" evidence="24">
    <location>
        <begin position="6"/>
        <end position="129"/>
    </location>
</feature>
<keyword evidence="21" id="KW-0175">Coiled coil</keyword>
<feature type="binding site" evidence="20">
    <location>
        <position position="458"/>
    </location>
    <ligand>
        <name>Mg(2+)</name>
        <dbReference type="ChEBI" id="CHEBI:18420"/>
    </ligand>
</feature>
<evidence type="ECO:0000259" key="24">
    <source>
        <dbReference type="Pfam" id="PF05524"/>
    </source>
</evidence>
<dbReference type="STRING" id="265719.SAMN04488509_10225"/>
<dbReference type="GO" id="GO:0046872">
    <property type="term" value="F:metal ion binding"/>
    <property type="evidence" value="ECO:0007669"/>
    <property type="project" value="UniProtKB-KW"/>
</dbReference>
<feature type="coiled-coil region" evidence="21">
    <location>
        <begin position="43"/>
        <end position="70"/>
    </location>
</feature>
<feature type="binding site" evidence="20">
    <location>
        <position position="434"/>
    </location>
    <ligand>
        <name>Mg(2+)</name>
        <dbReference type="ChEBI" id="CHEBI:18420"/>
    </ligand>
</feature>
<dbReference type="GO" id="GO:0016301">
    <property type="term" value="F:kinase activity"/>
    <property type="evidence" value="ECO:0007669"/>
    <property type="project" value="UniProtKB-KW"/>
</dbReference>
<dbReference type="InterPro" id="IPR023151">
    <property type="entry name" value="PEP_util_CS"/>
</dbReference>
<evidence type="ECO:0000256" key="9">
    <source>
        <dbReference type="ARBA" id="ARBA00022490"/>
    </source>
</evidence>
<comment type="similarity">
    <text evidence="5 17">Belongs to the PEP-utilizing enzyme family.</text>
</comment>
<dbReference type="InterPro" id="IPR008279">
    <property type="entry name" value="PEP-util_enz_mobile_dom"/>
</dbReference>
<accession>A0A1G6TV64</accession>
<keyword evidence="25" id="KW-0670">Pyruvate</keyword>
<name>A0A1G6TV64_9GAMM</name>
<keyword evidence="13 17" id="KW-0479">Metal-binding</keyword>
<keyword evidence="15 17" id="KW-0460">Magnesium</keyword>
<dbReference type="Proteomes" id="UP000199603">
    <property type="component" value="Unassembled WGS sequence"/>
</dbReference>
<dbReference type="InterPro" id="IPR050499">
    <property type="entry name" value="PEP-utilizing_PTS_enzyme"/>
</dbReference>
<comment type="cofactor">
    <cofactor evidence="2 17 20">
        <name>Mg(2+)</name>
        <dbReference type="ChEBI" id="CHEBI:18420"/>
    </cofactor>
</comment>
<gene>
    <name evidence="25" type="ORF">SAMN04488509_10225</name>
</gene>
<dbReference type="EMBL" id="FNAG01000002">
    <property type="protein sequence ID" value="SDD33062.1"/>
    <property type="molecule type" value="Genomic_DNA"/>
</dbReference>
<evidence type="ECO:0000256" key="17">
    <source>
        <dbReference type="PIRNR" id="PIRNR000732"/>
    </source>
</evidence>
<evidence type="ECO:0000256" key="6">
    <source>
        <dbReference type="ARBA" id="ARBA00012232"/>
    </source>
</evidence>
<dbReference type="PROSITE" id="PS00742">
    <property type="entry name" value="PEP_ENZYMES_2"/>
    <property type="match status" value="1"/>
</dbReference>
<keyword evidence="12 17" id="KW-0598">Phosphotransferase system</keyword>
<dbReference type="RefSeq" id="WP_091239541.1">
    <property type="nucleotide sequence ID" value="NZ_FNAG01000002.1"/>
</dbReference>
<evidence type="ECO:0000256" key="18">
    <source>
        <dbReference type="PIRSR" id="PIRSR000732-1"/>
    </source>
</evidence>
<feature type="binding site" evidence="19">
    <location>
        <position position="298"/>
    </location>
    <ligand>
        <name>phosphoenolpyruvate</name>
        <dbReference type="ChEBI" id="CHEBI:58702"/>
    </ligand>
</feature>
<evidence type="ECO:0000256" key="3">
    <source>
        <dbReference type="ARBA" id="ARBA00002728"/>
    </source>
</evidence>
<evidence type="ECO:0000256" key="21">
    <source>
        <dbReference type="SAM" id="Coils"/>
    </source>
</evidence>
<dbReference type="PANTHER" id="PTHR46244:SF3">
    <property type="entry name" value="PHOSPHOENOLPYRUVATE-PROTEIN PHOSPHOTRANSFERASE"/>
    <property type="match status" value="1"/>
</dbReference>
<organism evidence="25 26">
    <name type="scientific">Aquimonas voraii</name>
    <dbReference type="NCBI Taxonomy" id="265719"/>
    <lineage>
        <taxon>Bacteria</taxon>
        <taxon>Pseudomonadati</taxon>
        <taxon>Pseudomonadota</taxon>
        <taxon>Gammaproteobacteria</taxon>
        <taxon>Lysobacterales</taxon>
        <taxon>Lysobacteraceae</taxon>
        <taxon>Aquimonas</taxon>
    </lineage>
</organism>
<evidence type="ECO:0000256" key="2">
    <source>
        <dbReference type="ARBA" id="ARBA00001946"/>
    </source>
</evidence>
<proteinExistence type="inferred from homology"/>
<evidence type="ECO:0000256" key="14">
    <source>
        <dbReference type="ARBA" id="ARBA00022777"/>
    </source>
</evidence>
<comment type="function">
    <text evidence="3 17">General (non sugar-specific) component of the phosphoenolpyruvate-dependent sugar phosphotransferase system (sugar PTS). This major carbohydrate active-transport system catalyzes the phosphorylation of incoming sugar substrates concomitantly with their translocation across the cell membrane. Enzyme I transfers the phosphoryl group from phosphoenolpyruvate (PEP) to the phosphoryl carrier protein (HPr).</text>
</comment>
<comment type="catalytic activity">
    <reaction evidence="1 17">
        <text>L-histidyl-[protein] + phosphoenolpyruvate = N(pros)-phospho-L-histidyl-[protein] + pyruvate</text>
        <dbReference type="Rhea" id="RHEA:23880"/>
        <dbReference type="Rhea" id="RHEA-COMP:9745"/>
        <dbReference type="Rhea" id="RHEA-COMP:9746"/>
        <dbReference type="ChEBI" id="CHEBI:15361"/>
        <dbReference type="ChEBI" id="CHEBI:29979"/>
        <dbReference type="ChEBI" id="CHEBI:58702"/>
        <dbReference type="ChEBI" id="CHEBI:64837"/>
        <dbReference type="EC" id="2.7.3.9"/>
    </reaction>
</comment>
<evidence type="ECO:0000256" key="19">
    <source>
        <dbReference type="PIRSR" id="PIRSR000732-2"/>
    </source>
</evidence>
<keyword evidence="10 17" id="KW-0762">Sugar transport</keyword>
<dbReference type="InterPro" id="IPR015813">
    <property type="entry name" value="Pyrv/PenolPyrv_kinase-like_dom"/>
</dbReference>
<dbReference type="InterPro" id="IPR008731">
    <property type="entry name" value="PTS_EIN"/>
</dbReference>
<dbReference type="InterPro" id="IPR036618">
    <property type="entry name" value="PtsI_HPr-bd_sf"/>
</dbReference>
<keyword evidence="9 17" id="KW-0963">Cytoplasm</keyword>
<feature type="active site" description="Proton donor" evidence="18">
    <location>
        <position position="505"/>
    </location>
</feature>
<dbReference type="InterPro" id="IPR040442">
    <property type="entry name" value="Pyrv_kinase-like_dom_sf"/>
</dbReference>
<dbReference type="PANTHER" id="PTHR46244">
    <property type="entry name" value="PHOSPHOENOLPYRUVATE-PROTEIN PHOSPHOTRANSFERASE"/>
    <property type="match status" value="1"/>
</dbReference>
<feature type="binding site" evidence="19">
    <location>
        <position position="468"/>
    </location>
    <ligand>
        <name>phosphoenolpyruvate</name>
        <dbReference type="ChEBI" id="CHEBI:58702"/>
    </ligand>
</feature>
<dbReference type="NCBIfam" id="TIGR01417">
    <property type="entry name" value="PTS_I_fam"/>
    <property type="match status" value="1"/>
</dbReference>
<dbReference type="PRINTS" id="PR01736">
    <property type="entry name" value="PHPHTRNFRASE"/>
</dbReference>
<feature type="domain" description="PEP-utilising enzyme C-terminal" evidence="23">
    <location>
        <begin position="254"/>
        <end position="543"/>
    </location>
</feature>
<feature type="binding site" evidence="19">
    <location>
        <position position="334"/>
    </location>
    <ligand>
        <name>phosphoenolpyruvate</name>
        <dbReference type="ChEBI" id="CHEBI:58702"/>
    </ligand>
</feature>
<dbReference type="InterPro" id="IPR000121">
    <property type="entry name" value="PEP_util_C"/>
</dbReference>
<evidence type="ECO:0000256" key="1">
    <source>
        <dbReference type="ARBA" id="ARBA00000683"/>
    </source>
</evidence>
<keyword evidence="26" id="KW-1185">Reference proteome</keyword>
<evidence type="ECO:0000259" key="22">
    <source>
        <dbReference type="Pfam" id="PF00391"/>
    </source>
</evidence>
<dbReference type="InterPro" id="IPR036637">
    <property type="entry name" value="Phosphohistidine_dom_sf"/>
</dbReference>
<protein>
    <recommendedName>
        <fullName evidence="7 17">Phosphoenolpyruvate-protein phosphotransferase</fullName>
        <ecNumber evidence="6 17">2.7.3.9</ecNumber>
    </recommendedName>
    <alternativeName>
        <fullName evidence="16 17">Phosphotransferase system, enzyme I</fullName>
    </alternativeName>
</protein>
<dbReference type="InterPro" id="IPR006318">
    <property type="entry name" value="PTS_EI-like"/>
</dbReference>
<dbReference type="Gene3D" id="3.50.30.10">
    <property type="entry name" value="Phosphohistidine domain"/>
    <property type="match status" value="1"/>
</dbReference>
<dbReference type="GO" id="GO:0005737">
    <property type="term" value="C:cytoplasm"/>
    <property type="evidence" value="ECO:0007669"/>
    <property type="project" value="UniProtKB-SubCell"/>
</dbReference>
<evidence type="ECO:0000256" key="7">
    <source>
        <dbReference type="ARBA" id="ARBA00016544"/>
    </source>
</evidence>
<feature type="domain" description="PEP-utilising enzyme mobile" evidence="22">
    <location>
        <begin position="156"/>
        <end position="227"/>
    </location>
</feature>
<keyword evidence="14 17" id="KW-0418">Kinase</keyword>
<dbReference type="Gene3D" id="1.10.274.10">
    <property type="entry name" value="PtsI, HPr-binding domain"/>
    <property type="match status" value="1"/>
</dbReference>
<evidence type="ECO:0000256" key="13">
    <source>
        <dbReference type="ARBA" id="ARBA00022723"/>
    </source>
</evidence>
<dbReference type="GO" id="GO:0009401">
    <property type="term" value="P:phosphoenolpyruvate-dependent sugar phosphotransferase system"/>
    <property type="evidence" value="ECO:0007669"/>
    <property type="project" value="UniProtKB-KW"/>
</dbReference>
<evidence type="ECO:0000256" key="15">
    <source>
        <dbReference type="ARBA" id="ARBA00022842"/>
    </source>
</evidence>
<evidence type="ECO:0000256" key="11">
    <source>
        <dbReference type="ARBA" id="ARBA00022679"/>
    </source>
</evidence>
<evidence type="ECO:0000256" key="12">
    <source>
        <dbReference type="ARBA" id="ARBA00022683"/>
    </source>
</evidence>
<dbReference type="Pfam" id="PF05524">
    <property type="entry name" value="PEP-utilisers_N"/>
    <property type="match status" value="1"/>
</dbReference>
<feature type="active site" description="Tele-phosphohistidine intermediate" evidence="18">
    <location>
        <position position="191"/>
    </location>
</feature>
<evidence type="ECO:0000256" key="8">
    <source>
        <dbReference type="ARBA" id="ARBA00022448"/>
    </source>
</evidence>
<comment type="subcellular location">
    <subcellularLocation>
        <location evidence="4 17">Cytoplasm</location>
    </subcellularLocation>
</comment>
<reference evidence="25 26" key="1">
    <citation type="submission" date="2016-10" db="EMBL/GenBank/DDBJ databases">
        <authorList>
            <person name="de Groot N.N."/>
        </authorList>
    </citation>
    <scope>NUCLEOTIDE SEQUENCE [LARGE SCALE GENOMIC DNA]</scope>
    <source>
        <strain evidence="25 26">DSM 16957</strain>
    </source>
</reference>
<evidence type="ECO:0000256" key="20">
    <source>
        <dbReference type="PIRSR" id="PIRSR000732-3"/>
    </source>
</evidence>
<dbReference type="OrthoDB" id="9765468at2"/>
<evidence type="ECO:0000259" key="23">
    <source>
        <dbReference type="Pfam" id="PF02896"/>
    </source>
</evidence>
<dbReference type="AlphaFoldDB" id="A0A1G6TV64"/>
<dbReference type="Gene3D" id="3.20.20.60">
    <property type="entry name" value="Phosphoenolpyruvate-binding domains"/>
    <property type="match status" value="1"/>
</dbReference>
<dbReference type="InterPro" id="IPR024692">
    <property type="entry name" value="PTS_EI"/>
</dbReference>
<keyword evidence="11 17" id="KW-0808">Transferase</keyword>
<evidence type="ECO:0000256" key="5">
    <source>
        <dbReference type="ARBA" id="ARBA00007837"/>
    </source>
</evidence>
<dbReference type="EC" id="2.7.3.9" evidence="6 17"/>
<dbReference type="GO" id="GO:0008965">
    <property type="term" value="F:phosphoenolpyruvate-protein phosphotransferase activity"/>
    <property type="evidence" value="ECO:0007669"/>
    <property type="project" value="UniProtKB-EC"/>
</dbReference>
<dbReference type="SUPFAM" id="SSF51621">
    <property type="entry name" value="Phosphoenolpyruvate/pyruvate domain"/>
    <property type="match status" value="1"/>
</dbReference>
<evidence type="ECO:0000256" key="4">
    <source>
        <dbReference type="ARBA" id="ARBA00004496"/>
    </source>
</evidence>
<evidence type="ECO:0000256" key="16">
    <source>
        <dbReference type="ARBA" id="ARBA00033235"/>
    </source>
</evidence>
<dbReference type="Pfam" id="PF00391">
    <property type="entry name" value="PEP-utilizers"/>
    <property type="match status" value="1"/>
</dbReference>
<keyword evidence="8 17" id="KW-0813">Transport</keyword>
<sequence length="572" mass="62833">MRLVLHGQPASRGLALGRAHVREPQMHEVREERIPEGAIEAEIERLHMALDTARAELQQMRERLQGALAHELGEFLDIHQLILDDPELVLGLDDLIRTARFTADYALKLQRDRLVAVFDAIDDPYMRSRREDLEHVIGRVWAALHRSPESTTPGVSGEVLVTDNVAPAELSQLTERGVVAIITGAGSALSHSAILARSLHLPLIVGAHEAVAQINEGDALLVDGHSGEVIIEPDAEDLRRFKRLQRENARERRALQKLRDAETVTRDGVEIRLLANAESREDVHQAYALGASGIGLYRTEFLFMQGRGAPDEDAQFLVYRDLVMAMRGRPVTLRTLDLGADKADRAGIALSHEPNPALGLRGVRLSLSQPALFRSQLRALLRASAYGKVNILVPMVGFREEVRAVRGLVDACARELEAEGHAVAKKVALGMMIEVPAAALALSSFGREVDFLSIGTNDLVQYLLAIDRGNDAVAAHSSPLHPAVLRVLREILQFGQRRGLSTSVCGEMAGDPAHTRLLLALGLTEFSLHPNTLLEVRAIIRDSDLGELRRLGSRLLRASDRAGIERLLKAVR</sequence>